<proteinExistence type="predicted"/>
<dbReference type="Proteomes" id="UP001159363">
    <property type="component" value="Chromosome 6"/>
</dbReference>
<reference evidence="1 2" key="1">
    <citation type="submission" date="2023-02" db="EMBL/GenBank/DDBJ databases">
        <title>LHISI_Scaffold_Assembly.</title>
        <authorList>
            <person name="Stuart O.P."/>
            <person name="Cleave R."/>
            <person name="Magrath M.J.L."/>
            <person name="Mikheyev A.S."/>
        </authorList>
    </citation>
    <scope>NUCLEOTIDE SEQUENCE [LARGE SCALE GENOMIC DNA]</scope>
    <source>
        <strain evidence="1">Daus_M_001</strain>
        <tissue evidence="1">Leg muscle</tissue>
    </source>
</reference>
<accession>A0ABQ9H4P1</accession>
<protein>
    <submittedName>
        <fullName evidence="1">Uncharacterized protein</fullName>
    </submittedName>
</protein>
<sequence length="81" mass="9517">MSVSPSPPRSPLPILYGPPVWTYCAKTYMEQLQRVQNKWLKIATHVPRYIPTRELHEQLQQPKLFEVIQEIVEKSYATAHE</sequence>
<comment type="caution">
    <text evidence="1">The sequence shown here is derived from an EMBL/GenBank/DDBJ whole genome shotgun (WGS) entry which is preliminary data.</text>
</comment>
<evidence type="ECO:0000313" key="1">
    <source>
        <dbReference type="EMBL" id="KAJ8879251.1"/>
    </source>
</evidence>
<gene>
    <name evidence="1" type="ORF">PR048_019857</name>
</gene>
<keyword evidence="2" id="KW-1185">Reference proteome</keyword>
<organism evidence="1 2">
    <name type="scientific">Dryococelus australis</name>
    <dbReference type="NCBI Taxonomy" id="614101"/>
    <lineage>
        <taxon>Eukaryota</taxon>
        <taxon>Metazoa</taxon>
        <taxon>Ecdysozoa</taxon>
        <taxon>Arthropoda</taxon>
        <taxon>Hexapoda</taxon>
        <taxon>Insecta</taxon>
        <taxon>Pterygota</taxon>
        <taxon>Neoptera</taxon>
        <taxon>Polyneoptera</taxon>
        <taxon>Phasmatodea</taxon>
        <taxon>Verophasmatodea</taxon>
        <taxon>Anareolatae</taxon>
        <taxon>Phasmatidae</taxon>
        <taxon>Eurycanthinae</taxon>
        <taxon>Dryococelus</taxon>
    </lineage>
</organism>
<name>A0ABQ9H4P1_9NEOP</name>
<evidence type="ECO:0000313" key="2">
    <source>
        <dbReference type="Proteomes" id="UP001159363"/>
    </source>
</evidence>
<dbReference type="EMBL" id="JARBHB010000007">
    <property type="protein sequence ID" value="KAJ8879251.1"/>
    <property type="molecule type" value="Genomic_DNA"/>
</dbReference>